<keyword evidence="1" id="KW-1133">Transmembrane helix</keyword>
<evidence type="ECO:0000313" key="2">
    <source>
        <dbReference type="EMBL" id="MBB4614690.1"/>
    </source>
</evidence>
<comment type="caution">
    <text evidence="2">The sequence shown here is derived from an EMBL/GenBank/DDBJ whole genome shotgun (WGS) entry which is preliminary data.</text>
</comment>
<sequence>MPATIKNPAARRYTLRLFVLMTAYVLLLIFAKWMFKRGFAEGALGYVLAVLPALPIIGVFWAVMRLLVEQTDEYLRMLLVRQCLFATGFALVVTTIREWLQNFDMIAAGDAGFGAAFFWFAGLGLGALFNKLTIGDAGWDGGCK</sequence>
<gene>
    <name evidence="2" type="ORF">GGR37_002977</name>
</gene>
<keyword evidence="1" id="KW-0472">Membrane</keyword>
<evidence type="ECO:0008006" key="4">
    <source>
        <dbReference type="Google" id="ProtNLM"/>
    </source>
</evidence>
<name>A0A7W7EWV0_9SPHN</name>
<dbReference type="Proteomes" id="UP000538566">
    <property type="component" value="Unassembled WGS sequence"/>
</dbReference>
<dbReference type="AlphaFoldDB" id="A0A7W7EWV0"/>
<evidence type="ECO:0000313" key="3">
    <source>
        <dbReference type="Proteomes" id="UP000538566"/>
    </source>
</evidence>
<feature type="transmembrane region" description="Helical" evidence="1">
    <location>
        <begin position="74"/>
        <end position="93"/>
    </location>
</feature>
<keyword evidence="1" id="KW-0812">Transmembrane</keyword>
<keyword evidence="3" id="KW-1185">Reference proteome</keyword>
<dbReference type="EMBL" id="JACHOA010000005">
    <property type="protein sequence ID" value="MBB4614690.1"/>
    <property type="molecule type" value="Genomic_DNA"/>
</dbReference>
<dbReference type="OrthoDB" id="119964at2"/>
<feature type="transmembrane region" description="Helical" evidence="1">
    <location>
        <begin position="105"/>
        <end position="129"/>
    </location>
</feature>
<proteinExistence type="predicted"/>
<organism evidence="2 3">
    <name type="scientific">Novosphingobium taihuense</name>
    <dbReference type="NCBI Taxonomy" id="260085"/>
    <lineage>
        <taxon>Bacteria</taxon>
        <taxon>Pseudomonadati</taxon>
        <taxon>Pseudomonadota</taxon>
        <taxon>Alphaproteobacteria</taxon>
        <taxon>Sphingomonadales</taxon>
        <taxon>Sphingomonadaceae</taxon>
        <taxon>Novosphingobium</taxon>
    </lineage>
</organism>
<evidence type="ECO:0000256" key="1">
    <source>
        <dbReference type="SAM" id="Phobius"/>
    </source>
</evidence>
<dbReference type="RefSeq" id="WP_144904394.1">
    <property type="nucleotide sequence ID" value="NZ_JACHOA010000005.1"/>
</dbReference>
<accession>A0A7W7EWV0</accession>
<protein>
    <recommendedName>
        <fullName evidence="4">Transmembrane protein</fullName>
    </recommendedName>
</protein>
<reference evidence="2 3" key="1">
    <citation type="submission" date="2020-08" db="EMBL/GenBank/DDBJ databases">
        <title>Genomic Encyclopedia of Type Strains, Phase IV (KMG-IV): sequencing the most valuable type-strain genomes for metagenomic binning, comparative biology and taxonomic classification.</title>
        <authorList>
            <person name="Goeker M."/>
        </authorList>
    </citation>
    <scope>NUCLEOTIDE SEQUENCE [LARGE SCALE GENOMIC DNA]</scope>
    <source>
        <strain evidence="2 3">DSM 17507</strain>
    </source>
</reference>
<feature type="transmembrane region" description="Helical" evidence="1">
    <location>
        <begin position="43"/>
        <end position="68"/>
    </location>
</feature>
<feature type="transmembrane region" description="Helical" evidence="1">
    <location>
        <begin position="13"/>
        <end position="31"/>
    </location>
</feature>